<keyword evidence="6" id="KW-0328">Glycosyltransferase</keyword>
<name>A0A6J7CWC9_9ZZZZ</name>
<keyword evidence="7" id="KW-0808">Transferase</keyword>
<evidence type="ECO:0000256" key="7">
    <source>
        <dbReference type="ARBA" id="ARBA00022679"/>
    </source>
</evidence>
<dbReference type="UniPathway" id="UPA00574">
    <property type="reaction ID" value="UER00636"/>
</dbReference>
<dbReference type="CDD" id="cd06223">
    <property type="entry name" value="PRTases_typeI"/>
    <property type="match status" value="1"/>
</dbReference>
<dbReference type="EC" id="2.4.2.9" evidence="4"/>
<dbReference type="NCBIfam" id="NF001097">
    <property type="entry name" value="PRK00129.1"/>
    <property type="match status" value="1"/>
</dbReference>
<evidence type="ECO:0000256" key="1">
    <source>
        <dbReference type="ARBA" id="ARBA00001946"/>
    </source>
</evidence>
<dbReference type="Pfam" id="PF14681">
    <property type="entry name" value="UPRTase"/>
    <property type="match status" value="1"/>
</dbReference>
<dbReference type="InterPro" id="IPR000836">
    <property type="entry name" value="PRTase_dom"/>
</dbReference>
<dbReference type="AlphaFoldDB" id="A0A6J7CWC9"/>
<protein>
    <recommendedName>
        <fullName evidence="4">uracil phosphoribosyltransferase</fullName>
        <ecNumber evidence="4">2.4.2.9</ecNumber>
    </recommendedName>
    <alternativeName>
        <fullName evidence="10">UMP pyrophosphorylase</fullName>
    </alternativeName>
</protein>
<keyword evidence="9" id="KW-0342">GTP-binding</keyword>
<evidence type="ECO:0000256" key="9">
    <source>
        <dbReference type="ARBA" id="ARBA00023134"/>
    </source>
</evidence>
<evidence type="ECO:0000256" key="5">
    <source>
        <dbReference type="ARBA" id="ARBA00022533"/>
    </source>
</evidence>
<feature type="domain" description="Phosphoribosyltransferase" evidence="11">
    <location>
        <begin position="6"/>
        <end position="207"/>
    </location>
</feature>
<dbReference type="GO" id="GO:0004845">
    <property type="term" value="F:uracil phosphoribosyltransferase activity"/>
    <property type="evidence" value="ECO:0007669"/>
    <property type="project" value="UniProtKB-EC"/>
</dbReference>
<gene>
    <name evidence="12" type="ORF">UFOPK3381_00219</name>
</gene>
<dbReference type="PANTHER" id="PTHR32315:SF4">
    <property type="entry name" value="URACIL PHOSPHORIBOSYLTRANSFERASE, CHLOROPLASTIC"/>
    <property type="match status" value="1"/>
</dbReference>
<dbReference type="EMBL" id="CAFBLN010000004">
    <property type="protein sequence ID" value="CAB4860389.1"/>
    <property type="molecule type" value="Genomic_DNA"/>
</dbReference>
<evidence type="ECO:0000259" key="11">
    <source>
        <dbReference type="Pfam" id="PF14681"/>
    </source>
</evidence>
<evidence type="ECO:0000256" key="2">
    <source>
        <dbReference type="ARBA" id="ARBA00005180"/>
    </source>
</evidence>
<dbReference type="InterPro" id="IPR029057">
    <property type="entry name" value="PRTase-like"/>
</dbReference>
<evidence type="ECO:0000256" key="3">
    <source>
        <dbReference type="ARBA" id="ARBA00009516"/>
    </source>
</evidence>
<evidence type="ECO:0000256" key="4">
    <source>
        <dbReference type="ARBA" id="ARBA00011894"/>
    </source>
</evidence>
<evidence type="ECO:0000256" key="10">
    <source>
        <dbReference type="ARBA" id="ARBA00031082"/>
    </source>
</evidence>
<dbReference type="FunFam" id="3.40.50.2020:FF:000003">
    <property type="entry name" value="Uracil phosphoribosyltransferase"/>
    <property type="match status" value="1"/>
</dbReference>
<dbReference type="NCBIfam" id="TIGR01091">
    <property type="entry name" value="upp"/>
    <property type="match status" value="1"/>
</dbReference>
<keyword evidence="5" id="KW-0021">Allosteric enzyme</keyword>
<evidence type="ECO:0000256" key="8">
    <source>
        <dbReference type="ARBA" id="ARBA00022741"/>
    </source>
</evidence>
<dbReference type="SUPFAM" id="SSF53271">
    <property type="entry name" value="PRTase-like"/>
    <property type="match status" value="1"/>
</dbReference>
<organism evidence="12">
    <name type="scientific">freshwater metagenome</name>
    <dbReference type="NCBI Taxonomy" id="449393"/>
    <lineage>
        <taxon>unclassified sequences</taxon>
        <taxon>metagenomes</taxon>
        <taxon>ecological metagenomes</taxon>
    </lineage>
</organism>
<dbReference type="GO" id="GO:0044206">
    <property type="term" value="P:UMP salvage"/>
    <property type="evidence" value="ECO:0007669"/>
    <property type="project" value="UniProtKB-UniPathway"/>
</dbReference>
<comment type="similarity">
    <text evidence="3">Belongs to the UPRTase family.</text>
</comment>
<reference evidence="12" key="1">
    <citation type="submission" date="2020-05" db="EMBL/GenBank/DDBJ databases">
        <authorList>
            <person name="Chiriac C."/>
            <person name="Salcher M."/>
            <person name="Ghai R."/>
            <person name="Kavagutti S V."/>
        </authorList>
    </citation>
    <scope>NUCLEOTIDE SEQUENCE</scope>
</reference>
<comment type="cofactor">
    <cofactor evidence="1">
        <name>Mg(2+)</name>
        <dbReference type="ChEBI" id="CHEBI:18420"/>
    </cofactor>
</comment>
<proteinExistence type="inferred from homology"/>
<accession>A0A6J7CWC9</accession>
<dbReference type="GO" id="GO:0005525">
    <property type="term" value="F:GTP binding"/>
    <property type="evidence" value="ECO:0007669"/>
    <property type="project" value="UniProtKB-KW"/>
</dbReference>
<dbReference type="InterPro" id="IPR005765">
    <property type="entry name" value="UPRT"/>
</dbReference>
<dbReference type="InterPro" id="IPR050054">
    <property type="entry name" value="UPRTase/APRTase"/>
</dbReference>
<evidence type="ECO:0000256" key="6">
    <source>
        <dbReference type="ARBA" id="ARBA00022676"/>
    </source>
</evidence>
<dbReference type="Gene3D" id="3.40.50.2020">
    <property type="match status" value="1"/>
</dbReference>
<dbReference type="PANTHER" id="PTHR32315">
    <property type="entry name" value="ADENINE PHOSPHORIBOSYLTRANSFERASE"/>
    <property type="match status" value="1"/>
</dbReference>
<evidence type="ECO:0000313" key="12">
    <source>
        <dbReference type="EMBL" id="CAB4860389.1"/>
    </source>
</evidence>
<dbReference type="GO" id="GO:0006223">
    <property type="term" value="P:uracil salvage"/>
    <property type="evidence" value="ECO:0007669"/>
    <property type="project" value="InterPro"/>
</dbReference>
<sequence>MSQLHVVDHPLIADAVRQLRDERTPNADFLRLAGEITRYLAYEAFRTVPVVNTTVDTPVMKNAPAVRVEREYLIVPILRAGLGMSPAVQAVLPRHRVCLMGLRRNEETLQPDLYLDGLPDRIDGVSVVICDPMLATGGSLIAAVELLKSRGAADITALVLIAAQPGADIVRAAHPDVRIVAAALDPILNDVGYITPGLGDAGDRLFGPPAR</sequence>
<keyword evidence="8" id="KW-0547">Nucleotide-binding</keyword>
<dbReference type="GO" id="GO:0005737">
    <property type="term" value="C:cytoplasm"/>
    <property type="evidence" value="ECO:0007669"/>
    <property type="project" value="UniProtKB-ARBA"/>
</dbReference>
<comment type="pathway">
    <text evidence="2">Pyrimidine metabolism; UMP biosynthesis via salvage pathway; UMP from uracil: step 1/1.</text>
</comment>